<comment type="caution">
    <text evidence="2">The sequence shown here is derived from an EMBL/GenBank/DDBJ whole genome shotgun (WGS) entry which is preliminary data.</text>
</comment>
<accession>A0ABQ8S8T4</accession>
<gene>
    <name evidence="2" type="ORF">ANN_22335</name>
</gene>
<organism evidence="2 3">
    <name type="scientific">Periplaneta americana</name>
    <name type="common">American cockroach</name>
    <name type="synonym">Blatta americana</name>
    <dbReference type="NCBI Taxonomy" id="6978"/>
    <lineage>
        <taxon>Eukaryota</taxon>
        <taxon>Metazoa</taxon>
        <taxon>Ecdysozoa</taxon>
        <taxon>Arthropoda</taxon>
        <taxon>Hexapoda</taxon>
        <taxon>Insecta</taxon>
        <taxon>Pterygota</taxon>
        <taxon>Neoptera</taxon>
        <taxon>Polyneoptera</taxon>
        <taxon>Dictyoptera</taxon>
        <taxon>Blattodea</taxon>
        <taxon>Blattoidea</taxon>
        <taxon>Blattidae</taxon>
        <taxon>Blattinae</taxon>
        <taxon>Periplaneta</taxon>
    </lineage>
</organism>
<name>A0ABQ8S8T4_PERAM</name>
<evidence type="ECO:0000256" key="1">
    <source>
        <dbReference type="SAM" id="MobiDB-lite"/>
    </source>
</evidence>
<evidence type="ECO:0000313" key="2">
    <source>
        <dbReference type="EMBL" id="KAJ4430125.1"/>
    </source>
</evidence>
<evidence type="ECO:0000313" key="3">
    <source>
        <dbReference type="Proteomes" id="UP001148838"/>
    </source>
</evidence>
<dbReference type="EMBL" id="JAJSOF020000033">
    <property type="protein sequence ID" value="KAJ4430125.1"/>
    <property type="molecule type" value="Genomic_DNA"/>
</dbReference>
<sequence>MVTRNYDIGGGEHLETASNNGGRDIVDMMRRDYHRSSRRSGSQTSGTVRHGRFQYLGDRPFEVTDSLKGYNRVTQGFLQELWFPCGISTYLEHHLISTHHGYTVDQSPMEHPGKRLRR</sequence>
<dbReference type="Proteomes" id="UP001148838">
    <property type="component" value="Unassembled WGS sequence"/>
</dbReference>
<keyword evidence="3" id="KW-1185">Reference proteome</keyword>
<feature type="compositionally biased region" description="Low complexity" evidence="1">
    <location>
        <begin position="39"/>
        <end position="48"/>
    </location>
</feature>
<reference evidence="2 3" key="1">
    <citation type="journal article" date="2022" name="Allergy">
        <title>Genome assembly and annotation of Periplaneta americana reveal a comprehensive cockroach allergen profile.</title>
        <authorList>
            <person name="Wang L."/>
            <person name="Xiong Q."/>
            <person name="Saelim N."/>
            <person name="Wang L."/>
            <person name="Nong W."/>
            <person name="Wan A.T."/>
            <person name="Shi M."/>
            <person name="Liu X."/>
            <person name="Cao Q."/>
            <person name="Hui J.H.L."/>
            <person name="Sookrung N."/>
            <person name="Leung T.F."/>
            <person name="Tungtrongchitr A."/>
            <person name="Tsui S.K.W."/>
        </authorList>
    </citation>
    <scope>NUCLEOTIDE SEQUENCE [LARGE SCALE GENOMIC DNA]</scope>
    <source>
        <strain evidence="2">PWHHKU_190912</strain>
    </source>
</reference>
<proteinExistence type="predicted"/>
<feature type="compositionally biased region" description="Basic and acidic residues" evidence="1">
    <location>
        <begin position="24"/>
        <end position="35"/>
    </location>
</feature>
<feature type="region of interest" description="Disordered" evidence="1">
    <location>
        <begin position="1"/>
        <end position="51"/>
    </location>
</feature>
<protein>
    <submittedName>
        <fullName evidence="2">Uncharacterized protein</fullName>
    </submittedName>
</protein>